<organism evidence="1 2">
    <name type="scientific">Datura stramonium</name>
    <name type="common">Jimsonweed</name>
    <name type="synonym">Common thornapple</name>
    <dbReference type="NCBI Taxonomy" id="4076"/>
    <lineage>
        <taxon>Eukaryota</taxon>
        <taxon>Viridiplantae</taxon>
        <taxon>Streptophyta</taxon>
        <taxon>Embryophyta</taxon>
        <taxon>Tracheophyta</taxon>
        <taxon>Spermatophyta</taxon>
        <taxon>Magnoliopsida</taxon>
        <taxon>eudicotyledons</taxon>
        <taxon>Gunneridae</taxon>
        <taxon>Pentapetalae</taxon>
        <taxon>asterids</taxon>
        <taxon>lamiids</taxon>
        <taxon>Solanales</taxon>
        <taxon>Solanaceae</taxon>
        <taxon>Solanoideae</taxon>
        <taxon>Datureae</taxon>
        <taxon>Datura</taxon>
    </lineage>
</organism>
<dbReference type="Proteomes" id="UP000823775">
    <property type="component" value="Unassembled WGS sequence"/>
</dbReference>
<evidence type="ECO:0000313" key="1">
    <source>
        <dbReference type="EMBL" id="MCD7467789.1"/>
    </source>
</evidence>
<proteinExistence type="predicted"/>
<name>A0ABS8T8Q4_DATST</name>
<accession>A0ABS8T8Q4</accession>
<gene>
    <name evidence="1" type="ORF">HAX54_005408</name>
</gene>
<keyword evidence="2" id="KW-1185">Reference proteome</keyword>
<sequence length="68" mass="7521">CTPLPVNLELFNSLQHHSSAPGKLKYLPQQIDKSTISDLQLQIPSSSMAFREMAPTRITELAEALSLL</sequence>
<reference evidence="1 2" key="1">
    <citation type="journal article" date="2021" name="BMC Genomics">
        <title>Datura genome reveals duplications of psychoactive alkaloid biosynthetic genes and high mutation rate following tissue culture.</title>
        <authorList>
            <person name="Rajewski A."/>
            <person name="Carter-House D."/>
            <person name="Stajich J."/>
            <person name="Litt A."/>
        </authorList>
    </citation>
    <scope>NUCLEOTIDE SEQUENCE [LARGE SCALE GENOMIC DNA]</scope>
    <source>
        <strain evidence="1">AR-01</strain>
    </source>
</reference>
<evidence type="ECO:0000313" key="2">
    <source>
        <dbReference type="Proteomes" id="UP000823775"/>
    </source>
</evidence>
<protein>
    <submittedName>
        <fullName evidence="1">Uncharacterized protein</fullName>
    </submittedName>
</protein>
<comment type="caution">
    <text evidence="1">The sequence shown here is derived from an EMBL/GenBank/DDBJ whole genome shotgun (WGS) entry which is preliminary data.</text>
</comment>
<feature type="non-terminal residue" evidence="1">
    <location>
        <position position="1"/>
    </location>
</feature>
<dbReference type="EMBL" id="JACEIK010001268">
    <property type="protein sequence ID" value="MCD7467789.1"/>
    <property type="molecule type" value="Genomic_DNA"/>
</dbReference>